<dbReference type="AlphaFoldDB" id="A0A0D2DZM5"/>
<keyword evidence="3" id="KW-1185">Reference proteome</keyword>
<protein>
    <submittedName>
        <fullName evidence="2">Uncharacterized protein</fullName>
    </submittedName>
</protein>
<dbReference type="RefSeq" id="XP_016268784.1">
    <property type="nucleotide sequence ID" value="XM_016401731.1"/>
</dbReference>
<dbReference type="Proteomes" id="UP000053342">
    <property type="component" value="Unassembled WGS sequence"/>
</dbReference>
<evidence type="ECO:0000313" key="2">
    <source>
        <dbReference type="EMBL" id="KIW48568.1"/>
    </source>
</evidence>
<accession>A0A0D2DZM5</accession>
<feature type="region of interest" description="Disordered" evidence="1">
    <location>
        <begin position="303"/>
        <end position="347"/>
    </location>
</feature>
<evidence type="ECO:0000313" key="3">
    <source>
        <dbReference type="Proteomes" id="UP000053342"/>
    </source>
</evidence>
<organism evidence="2 3">
    <name type="scientific">Exophiala oligosperma</name>
    <dbReference type="NCBI Taxonomy" id="215243"/>
    <lineage>
        <taxon>Eukaryota</taxon>
        <taxon>Fungi</taxon>
        <taxon>Dikarya</taxon>
        <taxon>Ascomycota</taxon>
        <taxon>Pezizomycotina</taxon>
        <taxon>Eurotiomycetes</taxon>
        <taxon>Chaetothyriomycetidae</taxon>
        <taxon>Chaetothyriales</taxon>
        <taxon>Herpotrichiellaceae</taxon>
        <taxon>Exophiala</taxon>
    </lineage>
</organism>
<dbReference type="HOGENOM" id="CLU_581394_0_0_1"/>
<evidence type="ECO:0000256" key="1">
    <source>
        <dbReference type="SAM" id="MobiDB-lite"/>
    </source>
</evidence>
<feature type="region of interest" description="Disordered" evidence="1">
    <location>
        <begin position="202"/>
        <end position="221"/>
    </location>
</feature>
<gene>
    <name evidence="2" type="ORF">PV06_01141</name>
</gene>
<dbReference type="VEuPathDB" id="FungiDB:PV06_01141"/>
<proteinExistence type="predicted"/>
<feature type="compositionally biased region" description="Basic and acidic residues" evidence="1">
    <location>
        <begin position="321"/>
        <end position="334"/>
    </location>
</feature>
<reference evidence="2 3" key="1">
    <citation type="submission" date="2015-01" db="EMBL/GenBank/DDBJ databases">
        <title>The Genome Sequence of Exophiala oligosperma CBS72588.</title>
        <authorList>
            <consortium name="The Broad Institute Genomics Platform"/>
            <person name="Cuomo C."/>
            <person name="de Hoog S."/>
            <person name="Gorbushina A."/>
            <person name="Stielow B."/>
            <person name="Teixiera M."/>
            <person name="Abouelleil A."/>
            <person name="Chapman S.B."/>
            <person name="Priest M."/>
            <person name="Young S.K."/>
            <person name="Wortman J."/>
            <person name="Nusbaum C."/>
            <person name="Birren B."/>
        </authorList>
    </citation>
    <scope>NUCLEOTIDE SEQUENCE [LARGE SCALE GENOMIC DNA]</scope>
    <source>
        <strain evidence="2 3">CBS 72588</strain>
    </source>
</reference>
<feature type="region of interest" description="Disordered" evidence="1">
    <location>
        <begin position="376"/>
        <end position="413"/>
    </location>
</feature>
<dbReference type="EMBL" id="KN847332">
    <property type="protein sequence ID" value="KIW48568.1"/>
    <property type="molecule type" value="Genomic_DNA"/>
</dbReference>
<dbReference type="OrthoDB" id="4156592at2759"/>
<sequence>MDVLQEASQADLVYLSKHAEVLAAGLNKQQSECGHQSTSVEISQVAAELRLLSEELNNLWKAIDVKQEQYTNVFREDLWEMHNNLEGIFEDVEDCCREMQKADQIEATALGWLHRRPYVKKLRKHLEANKTTLIVMRTVLHHGTEYGLQSSPERLAESSPHILQEDLAILQSVFASKQAIEELESATKMSKQNTPLLSSLKTPTFQPGAHGRNLSSATGVDTPAVEDFLPPGTTGNKDADPLTKRFSKRGVRLAVHSSIMDLNAHEIPDSLKKRWIHKARFRQKGRLFAAGSLSSAQLSKISEVTSVTSGEHRRGPSHSTDGARDENDNDKRSELSSTDELPTAHVSKAKKRGLTLLATPVGQTLGKLITKLSSTSLRENRDANSAPKKTKDSDKSGWTYKLTKPFEKSELTTPDYNQDIENMVLR</sequence>
<dbReference type="GeneID" id="27353215"/>
<name>A0A0D2DZM5_9EURO</name>